<keyword evidence="1" id="KW-0472">Membrane</keyword>
<reference evidence="2 3" key="1">
    <citation type="submission" date="2018-08" db="EMBL/GenBank/DDBJ databases">
        <title>The reduced genetic potential of extracellular carbohydrate catabolism in Euzebyella marina RN62, a Flavobacteriia bacterium isolated from the hadal water.</title>
        <authorList>
            <person name="Xue C."/>
        </authorList>
    </citation>
    <scope>NUCLEOTIDE SEQUENCE [LARGE SCALE GENOMIC DNA]</scope>
    <source>
        <strain evidence="2 3">RN62</strain>
    </source>
</reference>
<dbReference type="OrthoDB" id="9808460at2"/>
<evidence type="ECO:0000313" key="2">
    <source>
        <dbReference type="EMBL" id="AYN66431.1"/>
    </source>
</evidence>
<dbReference type="InterPro" id="IPR007403">
    <property type="entry name" value="DUF456"/>
</dbReference>
<feature type="transmembrane region" description="Helical" evidence="1">
    <location>
        <begin position="88"/>
        <end position="110"/>
    </location>
</feature>
<feature type="transmembrane region" description="Helical" evidence="1">
    <location>
        <begin position="7"/>
        <end position="28"/>
    </location>
</feature>
<dbReference type="PANTHER" id="PTHR39165:SF1">
    <property type="entry name" value="DUF456 DOMAIN-CONTAINING PROTEIN"/>
    <property type="match status" value="1"/>
</dbReference>
<feature type="transmembrane region" description="Helical" evidence="1">
    <location>
        <begin position="130"/>
        <end position="154"/>
    </location>
</feature>
<proteinExistence type="predicted"/>
<dbReference type="EMBL" id="CP032050">
    <property type="protein sequence ID" value="AYN66431.1"/>
    <property type="molecule type" value="Genomic_DNA"/>
</dbReference>
<dbReference type="AlphaFoldDB" id="A0A3G2L2H7"/>
<accession>A0A3G2L2H7</accession>
<keyword evidence="3" id="KW-1185">Reference proteome</keyword>
<organism evidence="2 3">
    <name type="scientific">Euzebyella marina</name>
    <dbReference type="NCBI Taxonomy" id="1761453"/>
    <lineage>
        <taxon>Bacteria</taxon>
        <taxon>Pseudomonadati</taxon>
        <taxon>Bacteroidota</taxon>
        <taxon>Flavobacteriia</taxon>
        <taxon>Flavobacteriales</taxon>
        <taxon>Flavobacteriaceae</taxon>
        <taxon>Euzebyella</taxon>
    </lineage>
</organism>
<feature type="transmembrane region" description="Helical" evidence="1">
    <location>
        <begin position="48"/>
        <end position="68"/>
    </location>
</feature>
<evidence type="ECO:0000256" key="1">
    <source>
        <dbReference type="SAM" id="Phobius"/>
    </source>
</evidence>
<dbReference type="RefSeq" id="WP_121847483.1">
    <property type="nucleotide sequence ID" value="NZ_CP032050.1"/>
</dbReference>
<gene>
    <name evidence="2" type="ORF">D1013_03055</name>
</gene>
<dbReference type="KEGG" id="emar:D1013_03055"/>
<dbReference type="PANTHER" id="PTHR39165">
    <property type="entry name" value="IG HYPOTHETICAL 17883"/>
    <property type="match status" value="1"/>
</dbReference>
<dbReference type="Proteomes" id="UP000276309">
    <property type="component" value="Chromosome"/>
</dbReference>
<name>A0A3G2L2H7_9FLAO</name>
<protein>
    <submittedName>
        <fullName evidence="2">DUF456 domain-containing protein</fullName>
    </submittedName>
</protein>
<keyword evidence="1" id="KW-0812">Transmembrane</keyword>
<dbReference type="Pfam" id="PF04306">
    <property type="entry name" value="DUF456"/>
    <property type="match status" value="1"/>
</dbReference>
<evidence type="ECO:0000313" key="3">
    <source>
        <dbReference type="Proteomes" id="UP000276309"/>
    </source>
</evidence>
<sequence length="171" mass="18403">MDIALLIVGFVFTIIGILGSFLPVLPGPPLSWLGLLLLHLTIAIPQDWWFLGITAAVALVVFALDYIIPAIGTKKFGGTRAGMIGTTLGLVIALIFPFLGPLGIIIWPFVGALVGELLNKADKKTATKAAFGSFLGFLTGTFIKFVVAVVYLGLFVSKAWEYRYGLFPFIK</sequence>
<keyword evidence="1" id="KW-1133">Transmembrane helix</keyword>